<accession>A0AA39JEW9</accession>
<organism evidence="1 2">
    <name type="scientific">Armillaria borealis</name>
    <dbReference type="NCBI Taxonomy" id="47425"/>
    <lineage>
        <taxon>Eukaryota</taxon>
        <taxon>Fungi</taxon>
        <taxon>Dikarya</taxon>
        <taxon>Basidiomycota</taxon>
        <taxon>Agaricomycotina</taxon>
        <taxon>Agaricomycetes</taxon>
        <taxon>Agaricomycetidae</taxon>
        <taxon>Agaricales</taxon>
        <taxon>Marasmiineae</taxon>
        <taxon>Physalacriaceae</taxon>
        <taxon>Armillaria</taxon>
    </lineage>
</organism>
<sequence length="197" mass="22346">MNIPIPETLLGTPMAAHQDNKLEYVLTLASTAFSTSTSLYTLACTVAFCNLVIYPVLPPLTARAKLQHLEDTIHEIATLFSENNCVLADPVMVDIQINDIQAHICSLIRRLLYANASVSINFRSWFRYLSEIKAIWTDARKCQMEANRLKRKVKIAMIEEKEGRLREEVIRKRRSSTSRALTASFQYLPLSRSSDLA</sequence>
<reference evidence="1" key="1">
    <citation type="submission" date="2023-06" db="EMBL/GenBank/DDBJ databases">
        <authorList>
            <consortium name="Lawrence Berkeley National Laboratory"/>
            <person name="Ahrendt S."/>
            <person name="Sahu N."/>
            <person name="Indic B."/>
            <person name="Wong-Bajracharya J."/>
            <person name="Merenyi Z."/>
            <person name="Ke H.-M."/>
            <person name="Monk M."/>
            <person name="Kocsube S."/>
            <person name="Drula E."/>
            <person name="Lipzen A."/>
            <person name="Balint B."/>
            <person name="Henrissat B."/>
            <person name="Andreopoulos B."/>
            <person name="Martin F.M."/>
            <person name="Harder C.B."/>
            <person name="Rigling D."/>
            <person name="Ford K.L."/>
            <person name="Foster G.D."/>
            <person name="Pangilinan J."/>
            <person name="Papanicolaou A."/>
            <person name="Barry K."/>
            <person name="LaButti K."/>
            <person name="Viragh M."/>
            <person name="Koriabine M."/>
            <person name="Yan M."/>
            <person name="Riley R."/>
            <person name="Champramary S."/>
            <person name="Plett K.L."/>
            <person name="Tsai I.J."/>
            <person name="Slot J."/>
            <person name="Sipos G."/>
            <person name="Plett J."/>
            <person name="Nagy L.G."/>
            <person name="Grigoriev I.V."/>
        </authorList>
    </citation>
    <scope>NUCLEOTIDE SEQUENCE</scope>
    <source>
        <strain evidence="1">FPL87.14</strain>
    </source>
</reference>
<keyword evidence="2" id="KW-1185">Reference proteome</keyword>
<protein>
    <submittedName>
        <fullName evidence="1">Uncharacterized protein</fullName>
    </submittedName>
</protein>
<comment type="caution">
    <text evidence="1">The sequence shown here is derived from an EMBL/GenBank/DDBJ whole genome shotgun (WGS) entry which is preliminary data.</text>
</comment>
<gene>
    <name evidence="1" type="ORF">EV421DRAFT_766570</name>
</gene>
<dbReference type="Proteomes" id="UP001175226">
    <property type="component" value="Unassembled WGS sequence"/>
</dbReference>
<evidence type="ECO:0000313" key="1">
    <source>
        <dbReference type="EMBL" id="KAK0440817.1"/>
    </source>
</evidence>
<evidence type="ECO:0000313" key="2">
    <source>
        <dbReference type="Proteomes" id="UP001175226"/>
    </source>
</evidence>
<dbReference type="EMBL" id="JAUEPT010000032">
    <property type="protein sequence ID" value="KAK0440817.1"/>
    <property type="molecule type" value="Genomic_DNA"/>
</dbReference>
<name>A0AA39JEW9_9AGAR</name>
<dbReference type="AlphaFoldDB" id="A0AA39JEW9"/>
<proteinExistence type="predicted"/>